<keyword evidence="1" id="KW-0472">Membrane</keyword>
<gene>
    <name evidence="2" type="ORF">Zmor_013142</name>
</gene>
<proteinExistence type="predicted"/>
<dbReference type="PANTHER" id="PTHR38337:SF1">
    <property type="entry name" value="GUSTATORY RECEPTOR"/>
    <property type="match status" value="1"/>
</dbReference>
<protein>
    <submittedName>
        <fullName evidence="2">Uncharacterized protein</fullName>
    </submittedName>
</protein>
<dbReference type="EMBL" id="JALNTZ010000004">
    <property type="protein sequence ID" value="KAJ3653917.1"/>
    <property type="molecule type" value="Genomic_DNA"/>
</dbReference>
<accession>A0AA38MEX8</accession>
<evidence type="ECO:0000313" key="2">
    <source>
        <dbReference type="EMBL" id="KAJ3653917.1"/>
    </source>
</evidence>
<feature type="transmembrane region" description="Helical" evidence="1">
    <location>
        <begin position="94"/>
        <end position="113"/>
    </location>
</feature>
<dbReference type="PANTHER" id="PTHR38337">
    <property type="entry name" value="AGAP010540-PA"/>
    <property type="match status" value="1"/>
</dbReference>
<evidence type="ECO:0000313" key="3">
    <source>
        <dbReference type="Proteomes" id="UP001168821"/>
    </source>
</evidence>
<keyword evidence="1" id="KW-0812">Transmembrane</keyword>
<organism evidence="2 3">
    <name type="scientific">Zophobas morio</name>
    <dbReference type="NCBI Taxonomy" id="2755281"/>
    <lineage>
        <taxon>Eukaryota</taxon>
        <taxon>Metazoa</taxon>
        <taxon>Ecdysozoa</taxon>
        <taxon>Arthropoda</taxon>
        <taxon>Hexapoda</taxon>
        <taxon>Insecta</taxon>
        <taxon>Pterygota</taxon>
        <taxon>Neoptera</taxon>
        <taxon>Endopterygota</taxon>
        <taxon>Coleoptera</taxon>
        <taxon>Polyphaga</taxon>
        <taxon>Cucujiformia</taxon>
        <taxon>Tenebrionidae</taxon>
        <taxon>Zophobas</taxon>
    </lineage>
</organism>
<feature type="transmembrane region" description="Helical" evidence="1">
    <location>
        <begin position="321"/>
        <end position="344"/>
    </location>
</feature>
<keyword evidence="3" id="KW-1185">Reference proteome</keyword>
<feature type="transmembrane region" description="Helical" evidence="1">
    <location>
        <begin position="152"/>
        <end position="174"/>
    </location>
</feature>
<keyword evidence="1" id="KW-1133">Transmembrane helix</keyword>
<feature type="transmembrane region" description="Helical" evidence="1">
    <location>
        <begin position="210"/>
        <end position="232"/>
    </location>
</feature>
<name>A0AA38MEX8_9CUCU</name>
<comment type="caution">
    <text evidence="2">The sequence shown here is derived from an EMBL/GenBank/DDBJ whole genome shotgun (WGS) entry which is preliminary data.</text>
</comment>
<reference evidence="2" key="1">
    <citation type="journal article" date="2023" name="G3 (Bethesda)">
        <title>Whole genome assemblies of Zophobas morio and Tenebrio molitor.</title>
        <authorList>
            <person name="Kaur S."/>
            <person name="Stinson S.A."/>
            <person name="diCenzo G.C."/>
        </authorList>
    </citation>
    <scope>NUCLEOTIDE SEQUENCE</scope>
    <source>
        <strain evidence="2">QUZm001</strain>
    </source>
</reference>
<sequence>MASATILITDLEGSNQIKKMQAHISSPSCFLSSTSTDDNVADFPHHEQNPQLSVTAVLNHCKSKILTPYLRLLSVVGLRPLLANQLEPCFCFRFVNYIYTIQLVFLLIVGYLLQYMACFRRDRGFCFKIANNPYLYQTQIKEIYEKICHAPVVFSFIIPSALHLVAYVHAVVVIRHSEDDQLPVLMERVFLTSTNISNGRGSQRKLVRTLWTFVGLTVIWMTVSFVAVMFMMGSGTINFKWLDDAPVAIQTGLKVLLVTCTLWHDVVQATIISNYCLQTQLLTTYLQFLQEKLLQHPVQPLDWIRHIETFKKMLRYVNIEVAPSVCMFTFINIACATSGILWLFNYDDVDKETVPIVGISTLNVVLWVLLALAPFIQASRLSNECDVLRSAGQEVRTRPFVHQDTPRHDLDSILLYTASLKLRAKLFCMPVTGRYLCLFFVFVGVGVLVLGQCHYFNTS</sequence>
<feature type="transmembrane region" description="Helical" evidence="1">
    <location>
        <begin position="435"/>
        <end position="457"/>
    </location>
</feature>
<feature type="transmembrane region" description="Helical" evidence="1">
    <location>
        <begin position="356"/>
        <end position="376"/>
    </location>
</feature>
<dbReference type="AlphaFoldDB" id="A0AA38MEX8"/>
<evidence type="ECO:0000256" key="1">
    <source>
        <dbReference type="SAM" id="Phobius"/>
    </source>
</evidence>
<dbReference type="Proteomes" id="UP001168821">
    <property type="component" value="Unassembled WGS sequence"/>
</dbReference>